<evidence type="ECO:0000313" key="3">
    <source>
        <dbReference type="Proteomes" id="UP000236630"/>
    </source>
</evidence>
<evidence type="ECO:0000256" key="1">
    <source>
        <dbReference type="SAM" id="SignalP"/>
    </source>
</evidence>
<accession>A0A2H5MYI9</accession>
<dbReference type="Proteomes" id="UP000236630">
    <property type="component" value="Unassembled WGS sequence"/>
</dbReference>
<reference evidence="2 3" key="1">
    <citation type="journal article" date="2017" name="Front. Genet.">
        <title>Draft sequencing of the heterozygous diploid genome of Satsuma (Citrus unshiu Marc.) using a hybrid assembly approach.</title>
        <authorList>
            <person name="Shimizu T."/>
            <person name="Tanizawa Y."/>
            <person name="Mochizuki T."/>
            <person name="Nagasaki H."/>
            <person name="Yoshioka T."/>
            <person name="Toyoda A."/>
            <person name="Fujiyama A."/>
            <person name="Kaminuma E."/>
            <person name="Nakamura Y."/>
        </authorList>
    </citation>
    <scope>NUCLEOTIDE SEQUENCE [LARGE SCALE GENOMIC DNA]</scope>
    <source>
        <strain evidence="3">cv. Miyagawa wase</strain>
    </source>
</reference>
<evidence type="ECO:0008006" key="4">
    <source>
        <dbReference type="Google" id="ProtNLM"/>
    </source>
</evidence>
<organism evidence="2 3">
    <name type="scientific">Citrus unshiu</name>
    <name type="common">Satsuma mandarin</name>
    <name type="synonym">Citrus nobilis var. unshiu</name>
    <dbReference type="NCBI Taxonomy" id="55188"/>
    <lineage>
        <taxon>Eukaryota</taxon>
        <taxon>Viridiplantae</taxon>
        <taxon>Streptophyta</taxon>
        <taxon>Embryophyta</taxon>
        <taxon>Tracheophyta</taxon>
        <taxon>Spermatophyta</taxon>
        <taxon>Magnoliopsida</taxon>
        <taxon>eudicotyledons</taxon>
        <taxon>Gunneridae</taxon>
        <taxon>Pentapetalae</taxon>
        <taxon>rosids</taxon>
        <taxon>malvids</taxon>
        <taxon>Sapindales</taxon>
        <taxon>Rutaceae</taxon>
        <taxon>Aurantioideae</taxon>
        <taxon>Citrus</taxon>
    </lineage>
</organism>
<dbReference type="AlphaFoldDB" id="A0A2H5MYI9"/>
<protein>
    <recommendedName>
        <fullName evidence="4">Knottin scorpion toxin-like domain-containing protein</fullName>
    </recommendedName>
</protein>
<proteinExistence type="predicted"/>
<dbReference type="EMBL" id="BDQV01002894">
    <property type="protein sequence ID" value="GAY33090.1"/>
    <property type="molecule type" value="Genomic_DNA"/>
</dbReference>
<evidence type="ECO:0000313" key="2">
    <source>
        <dbReference type="EMBL" id="GAY33090.1"/>
    </source>
</evidence>
<sequence length="76" mass="8211">MKPSNYFPLLVLCFLVFTSATGTVLGNDHPCGKPLIHIINCSKLACVQSCVQKYNESINGACIDMDNCCCNVLILG</sequence>
<feature type="signal peptide" evidence="1">
    <location>
        <begin position="1"/>
        <end position="26"/>
    </location>
</feature>
<feature type="chain" id="PRO_5014117641" description="Knottin scorpion toxin-like domain-containing protein" evidence="1">
    <location>
        <begin position="27"/>
        <end position="76"/>
    </location>
</feature>
<comment type="caution">
    <text evidence="2">The sequence shown here is derived from an EMBL/GenBank/DDBJ whole genome shotgun (WGS) entry which is preliminary data.</text>
</comment>
<keyword evidence="1" id="KW-0732">Signal</keyword>
<name>A0A2H5MYI9_CITUN</name>
<gene>
    <name evidence="2" type="ORF">CUMW_281620</name>
</gene>
<keyword evidence="3" id="KW-1185">Reference proteome</keyword>